<evidence type="ECO:0000313" key="3">
    <source>
        <dbReference type="EMBL" id="MET1490322.1"/>
    </source>
</evidence>
<feature type="transmembrane region" description="Helical" evidence="1">
    <location>
        <begin position="231"/>
        <end position="248"/>
    </location>
</feature>
<evidence type="ECO:0000256" key="1">
    <source>
        <dbReference type="SAM" id="Phobius"/>
    </source>
</evidence>
<accession>A0ABV2CS70</accession>
<feature type="transmembrane region" description="Helical" evidence="1">
    <location>
        <begin position="83"/>
        <end position="106"/>
    </location>
</feature>
<feature type="transmembrane region" description="Helical" evidence="1">
    <location>
        <begin position="12"/>
        <end position="34"/>
    </location>
</feature>
<evidence type="ECO:0000259" key="2">
    <source>
        <dbReference type="Pfam" id="PF06181"/>
    </source>
</evidence>
<dbReference type="SUPFAM" id="SSF46626">
    <property type="entry name" value="Cytochrome c"/>
    <property type="match status" value="1"/>
</dbReference>
<feature type="transmembrane region" description="Helical" evidence="1">
    <location>
        <begin position="118"/>
        <end position="139"/>
    </location>
</feature>
<dbReference type="InterPro" id="IPR036909">
    <property type="entry name" value="Cyt_c-like_dom_sf"/>
</dbReference>
<feature type="transmembrane region" description="Helical" evidence="1">
    <location>
        <begin position="254"/>
        <end position="273"/>
    </location>
</feature>
<keyword evidence="1" id="KW-1133">Transmembrane helix</keyword>
<feature type="transmembrane region" description="Helical" evidence="1">
    <location>
        <begin position="285"/>
        <end position="302"/>
    </location>
</feature>
<feature type="domain" description="Urate oxidase N-terminal" evidence="2">
    <location>
        <begin position="5"/>
        <end position="301"/>
    </location>
</feature>
<dbReference type="EMBL" id="JBEWLZ010000005">
    <property type="protein sequence ID" value="MET1490322.1"/>
    <property type="molecule type" value="Genomic_DNA"/>
</dbReference>
<sequence>MELSYLIDAASMLLRWLHLIVGIAWIGASFYFVWLDNSLKPPTDPKLIEDGVGGELWAMHGGGFYNPQKYANTPKHLPEDLHFFFWPSYTTWITGFLLISVMYYFQAATFMVDPSVSSITPAQSVGIGIATLVIGWVVYDQLARLLIERSQLLFAVLYVAFVTLVAFTLTHLLAGRAAYIHVGAMIATTMSANVFFWIIPAQRRQVAVMKQGGEVPAIWGKRAKQRSYHNNYLTLPVLFAMISNHYASTYSHPHAWAVLILIMLGAVLIRHFFNLRHKGVYRWEFPIVGMAIILGVLVWIAPKPHPQAVAPASGTAASTAPAAPTLDEITKIAVERCSGCHAEHPTIMPVAQMGVMLDTPERVKQHAQRIYERAVQLKNMPLANMTKMTDDERARIAAWYAAGAK</sequence>
<evidence type="ECO:0000313" key="4">
    <source>
        <dbReference type="Proteomes" id="UP001548590"/>
    </source>
</evidence>
<feature type="transmembrane region" description="Helical" evidence="1">
    <location>
        <begin position="151"/>
        <end position="172"/>
    </location>
</feature>
<keyword evidence="4" id="KW-1185">Reference proteome</keyword>
<protein>
    <submittedName>
        <fullName evidence="3">Urate hydroxylase PuuD</fullName>
    </submittedName>
</protein>
<organism evidence="3 4">
    <name type="scientific">Uliginosibacterium paludis</name>
    <dbReference type="NCBI Taxonomy" id="1615952"/>
    <lineage>
        <taxon>Bacteria</taxon>
        <taxon>Pseudomonadati</taxon>
        <taxon>Pseudomonadota</taxon>
        <taxon>Betaproteobacteria</taxon>
        <taxon>Rhodocyclales</taxon>
        <taxon>Zoogloeaceae</taxon>
        <taxon>Uliginosibacterium</taxon>
    </lineage>
</organism>
<name>A0ABV2CS70_9RHOO</name>
<keyword evidence="1" id="KW-0812">Transmembrane</keyword>
<dbReference type="Proteomes" id="UP001548590">
    <property type="component" value="Unassembled WGS sequence"/>
</dbReference>
<dbReference type="InterPro" id="IPR010389">
    <property type="entry name" value="Urate_ox_N"/>
</dbReference>
<gene>
    <name evidence="3" type="ORF">ABVT11_10835</name>
</gene>
<reference evidence="3 4" key="1">
    <citation type="submission" date="2024-07" db="EMBL/GenBank/DDBJ databases">
        <title>Uliginosibacterium paludis KCTC:42655.</title>
        <authorList>
            <person name="Kim M.K."/>
        </authorList>
    </citation>
    <scope>NUCLEOTIDE SEQUENCE [LARGE SCALE GENOMIC DNA]</scope>
    <source>
        <strain evidence="3 4">KCTC 42655</strain>
    </source>
</reference>
<comment type="caution">
    <text evidence="3">The sequence shown here is derived from an EMBL/GenBank/DDBJ whole genome shotgun (WGS) entry which is preliminary data.</text>
</comment>
<keyword evidence="1" id="KW-0472">Membrane</keyword>
<dbReference type="Pfam" id="PF06181">
    <property type="entry name" value="Urate_ox_N"/>
    <property type="match status" value="1"/>
</dbReference>
<feature type="transmembrane region" description="Helical" evidence="1">
    <location>
        <begin position="178"/>
        <end position="199"/>
    </location>
</feature>
<proteinExistence type="predicted"/>
<dbReference type="RefSeq" id="WP_345928578.1">
    <property type="nucleotide sequence ID" value="NZ_JBDIVF010000006.1"/>
</dbReference>